<evidence type="ECO:0000313" key="5">
    <source>
        <dbReference type="EMBL" id="KAJ8420153.1"/>
    </source>
</evidence>
<dbReference type="PANTHER" id="PTHR45626:SF12">
    <property type="entry name" value="DNA REPAIR PROTEIN RAD16"/>
    <property type="match status" value="1"/>
</dbReference>
<evidence type="ECO:0000256" key="3">
    <source>
        <dbReference type="ARBA" id="ARBA00022840"/>
    </source>
</evidence>
<dbReference type="EMBL" id="JAKOGI010003811">
    <property type="protein sequence ID" value="KAJ8420153.1"/>
    <property type="molecule type" value="Genomic_DNA"/>
</dbReference>
<feature type="domain" description="SNF2 N-terminal" evidence="4">
    <location>
        <begin position="15"/>
        <end position="58"/>
    </location>
</feature>
<dbReference type="Gene3D" id="3.40.50.10810">
    <property type="entry name" value="Tandem AAA-ATPase domain"/>
    <property type="match status" value="1"/>
</dbReference>
<keyword evidence="8" id="KW-1185">Reference proteome</keyword>
<evidence type="ECO:0000313" key="7">
    <source>
        <dbReference type="EMBL" id="KAJ8424590.1"/>
    </source>
</evidence>
<evidence type="ECO:0000313" key="8">
    <source>
        <dbReference type="Proteomes" id="UP001153076"/>
    </source>
</evidence>
<evidence type="ECO:0000259" key="4">
    <source>
        <dbReference type="Pfam" id="PF00176"/>
    </source>
</evidence>
<dbReference type="GO" id="GO:0006289">
    <property type="term" value="P:nucleotide-excision repair"/>
    <property type="evidence" value="ECO:0007669"/>
    <property type="project" value="TreeGrafter"/>
</dbReference>
<keyword evidence="2" id="KW-0378">Hydrolase</keyword>
<gene>
    <name evidence="5" type="ORF">Cgig2_016946</name>
    <name evidence="6" type="ORF">Cgig2_022167</name>
    <name evidence="7" type="ORF">Cgig2_022168</name>
</gene>
<keyword evidence="1" id="KW-0547">Nucleotide-binding</keyword>
<protein>
    <recommendedName>
        <fullName evidence="4">SNF2 N-terminal domain-containing protein</fullName>
    </recommendedName>
</protein>
<proteinExistence type="predicted"/>
<dbReference type="GO" id="GO:0005634">
    <property type="term" value="C:nucleus"/>
    <property type="evidence" value="ECO:0007669"/>
    <property type="project" value="TreeGrafter"/>
</dbReference>
<dbReference type="InterPro" id="IPR050628">
    <property type="entry name" value="SNF2_RAD54_helicase_TF"/>
</dbReference>
<dbReference type="InterPro" id="IPR038718">
    <property type="entry name" value="SNF2-like_sf"/>
</dbReference>
<evidence type="ECO:0000313" key="6">
    <source>
        <dbReference type="EMBL" id="KAJ8424589.1"/>
    </source>
</evidence>
<dbReference type="GO" id="GO:0008094">
    <property type="term" value="F:ATP-dependent activity, acting on DNA"/>
    <property type="evidence" value="ECO:0007669"/>
    <property type="project" value="TreeGrafter"/>
</dbReference>
<reference evidence="6" key="1">
    <citation type="submission" date="2022-04" db="EMBL/GenBank/DDBJ databases">
        <title>Carnegiea gigantea Genome sequencing and assembly v2.</title>
        <authorList>
            <person name="Copetti D."/>
            <person name="Sanderson M.J."/>
            <person name="Burquez A."/>
            <person name="Wojciechowski M.F."/>
        </authorList>
    </citation>
    <scope>NUCLEOTIDE SEQUENCE</scope>
    <source>
        <strain evidence="6">SGP5-SGP5p</strain>
        <tissue evidence="6">Aerial part</tissue>
    </source>
</reference>
<dbReference type="PANTHER" id="PTHR45626">
    <property type="entry name" value="TRANSCRIPTION TERMINATION FACTOR 2-RELATED"/>
    <property type="match status" value="1"/>
</dbReference>
<dbReference type="OrthoDB" id="448448at2759"/>
<dbReference type="SUPFAM" id="SSF52540">
    <property type="entry name" value="P-loop containing nucleoside triphosphate hydrolases"/>
    <property type="match status" value="1"/>
</dbReference>
<dbReference type="InterPro" id="IPR027417">
    <property type="entry name" value="P-loop_NTPase"/>
</dbReference>
<comment type="caution">
    <text evidence="6">The sequence shown here is derived from an EMBL/GenBank/DDBJ whole genome shotgun (WGS) entry which is preliminary data.</text>
</comment>
<accession>A0A9Q1GS71</accession>
<dbReference type="InterPro" id="IPR000330">
    <property type="entry name" value="SNF2_N"/>
</dbReference>
<sequence length="178" mass="19922">MGTQNLSIERDNGVEAHSIKDRRSNTARAVLALESFYKWTLTGTPLQNRVGELYSLVGSIAFLFIFSRWYVKKGPLMHKCAHIFDLVTRLRQAVNHPYLVVYSPANSLRSESIANSDNGEQACGLCHDPVEDAVYGVQEAKTSVNGFRSSSILNRIRLDDFQTSTKIDALVSLFQLKP</sequence>
<dbReference type="GO" id="GO:0016787">
    <property type="term" value="F:hydrolase activity"/>
    <property type="evidence" value="ECO:0007669"/>
    <property type="project" value="UniProtKB-KW"/>
</dbReference>
<dbReference type="Proteomes" id="UP001153076">
    <property type="component" value="Unassembled WGS sequence"/>
</dbReference>
<dbReference type="AlphaFoldDB" id="A0A9Q1GS71"/>
<dbReference type="EMBL" id="JAKOGI010001644">
    <property type="protein sequence ID" value="KAJ8424589.1"/>
    <property type="molecule type" value="Genomic_DNA"/>
</dbReference>
<keyword evidence="3" id="KW-0067">ATP-binding</keyword>
<name>A0A9Q1GS71_9CARY</name>
<organism evidence="6 8">
    <name type="scientific">Carnegiea gigantea</name>
    <dbReference type="NCBI Taxonomy" id="171969"/>
    <lineage>
        <taxon>Eukaryota</taxon>
        <taxon>Viridiplantae</taxon>
        <taxon>Streptophyta</taxon>
        <taxon>Embryophyta</taxon>
        <taxon>Tracheophyta</taxon>
        <taxon>Spermatophyta</taxon>
        <taxon>Magnoliopsida</taxon>
        <taxon>eudicotyledons</taxon>
        <taxon>Gunneridae</taxon>
        <taxon>Pentapetalae</taxon>
        <taxon>Caryophyllales</taxon>
        <taxon>Cactineae</taxon>
        <taxon>Cactaceae</taxon>
        <taxon>Cactoideae</taxon>
        <taxon>Echinocereeae</taxon>
        <taxon>Carnegiea</taxon>
    </lineage>
</organism>
<evidence type="ECO:0000256" key="2">
    <source>
        <dbReference type="ARBA" id="ARBA00022801"/>
    </source>
</evidence>
<dbReference type="Pfam" id="PF00176">
    <property type="entry name" value="SNF2-rel_dom"/>
    <property type="match status" value="1"/>
</dbReference>
<dbReference type="GO" id="GO:0005524">
    <property type="term" value="F:ATP binding"/>
    <property type="evidence" value="ECO:0007669"/>
    <property type="project" value="UniProtKB-KW"/>
</dbReference>
<dbReference type="EMBL" id="JAKOGI010001644">
    <property type="protein sequence ID" value="KAJ8424590.1"/>
    <property type="molecule type" value="Genomic_DNA"/>
</dbReference>
<evidence type="ECO:0000256" key="1">
    <source>
        <dbReference type="ARBA" id="ARBA00022741"/>
    </source>
</evidence>